<dbReference type="Proteomes" id="UP000060778">
    <property type="component" value="Chromosome"/>
</dbReference>
<dbReference type="OrthoDB" id="378838at2157"/>
<gene>
    <name evidence="1" type="ORF">EYM_07320</name>
</gene>
<dbReference type="KEGG" id="iis:EYM_07320"/>
<dbReference type="GeneID" id="30680836"/>
<dbReference type="Pfam" id="PF13710">
    <property type="entry name" value="ACT_5"/>
    <property type="match status" value="1"/>
</dbReference>
<evidence type="ECO:0008006" key="3">
    <source>
        <dbReference type="Google" id="ProtNLM"/>
    </source>
</evidence>
<protein>
    <recommendedName>
        <fullName evidence="3">Acetolactate synthase</fullName>
    </recommendedName>
</protein>
<dbReference type="RefSeq" id="WP_075050423.1">
    <property type="nucleotide sequence ID" value="NZ_CP006867.1"/>
</dbReference>
<proteinExistence type="predicted"/>
<dbReference type="AlphaFoldDB" id="A0A0U2WP93"/>
<evidence type="ECO:0000313" key="2">
    <source>
        <dbReference type="Proteomes" id="UP000060778"/>
    </source>
</evidence>
<dbReference type="STRING" id="940295.EYM_07320"/>
<keyword evidence="2" id="KW-1185">Reference proteome</keyword>
<accession>A0A0U2WP93</accession>
<name>A0A0U2WP93_9CREN</name>
<reference evidence="1 2" key="1">
    <citation type="submission" date="2013-11" db="EMBL/GenBank/DDBJ databases">
        <title>Comparative genomics of Ignicoccus.</title>
        <authorList>
            <person name="Podar M."/>
        </authorList>
    </citation>
    <scope>NUCLEOTIDE SEQUENCE [LARGE SCALE GENOMIC DNA]</scope>
    <source>
        <strain evidence="1 2">DSM 13165</strain>
    </source>
</reference>
<evidence type="ECO:0000313" key="1">
    <source>
        <dbReference type="EMBL" id="ALU12769.1"/>
    </source>
</evidence>
<organism evidence="1 2">
    <name type="scientific">Ignicoccus islandicus DSM 13165</name>
    <dbReference type="NCBI Taxonomy" id="940295"/>
    <lineage>
        <taxon>Archaea</taxon>
        <taxon>Thermoproteota</taxon>
        <taxon>Thermoprotei</taxon>
        <taxon>Desulfurococcales</taxon>
        <taxon>Desulfurococcaceae</taxon>
        <taxon>Ignicoccus</taxon>
    </lineage>
</organism>
<dbReference type="EMBL" id="CP006867">
    <property type="protein sequence ID" value="ALU12769.1"/>
    <property type="molecule type" value="Genomic_DNA"/>
</dbReference>
<sequence>MSEHEAYVIKFSLYAAIDGGLDGLARAIHVVRKAPIRFHDMAVVDVGKTKEVSLRVSGKKKDIEWLAKKLEKVVEVLEVNVQPLPTEMVELIAHKERIRG</sequence>